<keyword evidence="23" id="KW-1185">Reference proteome</keyword>
<evidence type="ECO:0000259" key="21">
    <source>
        <dbReference type="PROSITE" id="PS51754"/>
    </source>
</evidence>
<evidence type="ECO:0000256" key="7">
    <source>
        <dbReference type="ARBA" id="ARBA00022512"/>
    </source>
</evidence>
<feature type="signal peptide" evidence="20">
    <location>
        <begin position="1"/>
        <end position="25"/>
    </location>
</feature>
<sequence>MISLKCASFVLLMAIAMSLTSKTQFINPMLPFLRSFKKCEYVTVSRHHHHHHHNHHDNGRHGGHSATVDICEDFPPDFPPPDSNSTSILCVDWKGCCNFTTVQAAVDAAPVLSQKRIIVWINSGMYNEKVMVPRNKPNITFQGQGYVNTAIMWNDTANSSHGTFYSGSVQVFSSNFIAKNISFINVAPMPGPGIVGAQAVAIRIGGDMAAFWGCGFFGAQDTLHDDRGRHYFKDCYIQGSIDFVFGNGRSFYENCALTSIASPVQPGQRFINGAVTASGRASADENSGFVFYKCSIGGTGRIWLGRAWRAYSRVIYAYTSMTDVISPDGWNDLGNVTSDQSVYYGEYMCTGAGANMSTRVSYEQRLNDTLVAPFLNVSYIDADQWTFCCTNCRISVSSTAAAEGHDSSRPNHTKSISTLAHYLVQERLDQMIKQSQDEEARRLKEARKRKQKIVDRHDSSRVISRKRLVLVVAMEKCSNDPRQDFRRSMVEVILGNKLKEAKDLRYLLKYYISVNYEEYKGVILEAFYQVCNDVFFSCKCH</sequence>
<feature type="active site" evidence="19">
    <location>
        <position position="242"/>
    </location>
</feature>
<evidence type="ECO:0000256" key="16">
    <source>
        <dbReference type="ARBA" id="ARBA00023316"/>
    </source>
</evidence>
<gene>
    <name evidence="22" type="ORF">RND81_10G006000</name>
</gene>
<evidence type="ECO:0000313" key="23">
    <source>
        <dbReference type="Proteomes" id="UP001443914"/>
    </source>
</evidence>
<evidence type="ECO:0000256" key="5">
    <source>
        <dbReference type="ARBA" id="ARBA00013229"/>
    </source>
</evidence>
<evidence type="ECO:0000256" key="11">
    <source>
        <dbReference type="ARBA" id="ARBA00023015"/>
    </source>
</evidence>
<evidence type="ECO:0000256" key="12">
    <source>
        <dbReference type="ARBA" id="ARBA00023085"/>
    </source>
</evidence>
<keyword evidence="8" id="KW-0964">Secreted</keyword>
<evidence type="ECO:0000256" key="13">
    <source>
        <dbReference type="ARBA" id="ARBA00023163"/>
    </source>
</evidence>
<evidence type="ECO:0000256" key="14">
    <source>
        <dbReference type="ARBA" id="ARBA00023180"/>
    </source>
</evidence>
<keyword evidence="15" id="KW-0539">Nucleus</keyword>
<dbReference type="EC" id="3.1.1.11" evidence="5 20"/>
<dbReference type="GO" id="GO:0045490">
    <property type="term" value="P:pectin catabolic process"/>
    <property type="evidence" value="ECO:0007669"/>
    <property type="project" value="UniProtKB-UniRule"/>
</dbReference>
<dbReference type="EMBL" id="JBDFQZ010000010">
    <property type="protein sequence ID" value="KAK9681483.1"/>
    <property type="molecule type" value="Genomic_DNA"/>
</dbReference>
<dbReference type="SUPFAM" id="SSF51126">
    <property type="entry name" value="Pectin lyase-like"/>
    <property type="match status" value="1"/>
</dbReference>
<evidence type="ECO:0000256" key="8">
    <source>
        <dbReference type="ARBA" id="ARBA00022525"/>
    </source>
</evidence>
<evidence type="ECO:0000256" key="17">
    <source>
        <dbReference type="ARBA" id="ARBA00047928"/>
    </source>
</evidence>
<evidence type="ECO:0000313" key="22">
    <source>
        <dbReference type="EMBL" id="KAK9681483.1"/>
    </source>
</evidence>
<dbReference type="PROSITE" id="PS00503">
    <property type="entry name" value="PECTINESTERASE_2"/>
    <property type="match status" value="1"/>
</dbReference>
<keyword evidence="10 20" id="KW-0378">Hydrolase</keyword>
<dbReference type="GO" id="GO:0045892">
    <property type="term" value="P:negative regulation of DNA-templated transcription"/>
    <property type="evidence" value="ECO:0007669"/>
    <property type="project" value="UniProtKB-ARBA"/>
</dbReference>
<dbReference type="InterPro" id="IPR006458">
    <property type="entry name" value="Ovate_C"/>
</dbReference>
<dbReference type="Pfam" id="PF01095">
    <property type="entry name" value="Pectinesterase"/>
    <property type="match status" value="1"/>
</dbReference>
<reference evidence="22" key="1">
    <citation type="submission" date="2024-03" db="EMBL/GenBank/DDBJ databases">
        <title>WGS assembly of Saponaria officinalis var. Norfolk2.</title>
        <authorList>
            <person name="Jenkins J."/>
            <person name="Shu S."/>
            <person name="Grimwood J."/>
            <person name="Barry K."/>
            <person name="Goodstein D."/>
            <person name="Schmutz J."/>
            <person name="Leebens-Mack J."/>
            <person name="Osbourn A."/>
        </authorList>
    </citation>
    <scope>NUCLEOTIDE SEQUENCE [LARGE SCALE GENOMIC DNA]</scope>
    <source>
        <strain evidence="22">JIC</strain>
    </source>
</reference>
<dbReference type="Gene3D" id="2.160.20.10">
    <property type="entry name" value="Single-stranded right-handed beta-helix, Pectin lyase-like"/>
    <property type="match status" value="1"/>
</dbReference>
<dbReference type="InterPro" id="IPR012334">
    <property type="entry name" value="Pectin_lyas_fold"/>
</dbReference>
<dbReference type="InterPro" id="IPR000070">
    <property type="entry name" value="Pectinesterase_cat"/>
</dbReference>
<evidence type="ECO:0000256" key="19">
    <source>
        <dbReference type="PROSITE-ProRule" id="PRU10040"/>
    </source>
</evidence>
<comment type="catalytic activity">
    <reaction evidence="17 20">
        <text>[(1-&gt;4)-alpha-D-galacturonosyl methyl ester](n) + n H2O = [(1-&gt;4)-alpha-D-galacturonosyl](n) + n methanol + n H(+)</text>
        <dbReference type="Rhea" id="RHEA:22380"/>
        <dbReference type="Rhea" id="RHEA-COMP:14570"/>
        <dbReference type="Rhea" id="RHEA-COMP:14573"/>
        <dbReference type="ChEBI" id="CHEBI:15377"/>
        <dbReference type="ChEBI" id="CHEBI:15378"/>
        <dbReference type="ChEBI" id="CHEBI:17790"/>
        <dbReference type="ChEBI" id="CHEBI:140522"/>
        <dbReference type="ChEBI" id="CHEBI:140523"/>
        <dbReference type="EC" id="3.1.1.11"/>
    </reaction>
</comment>
<keyword evidence="7" id="KW-0134">Cell wall</keyword>
<keyword evidence="16" id="KW-0961">Cell wall biogenesis/degradation</keyword>
<dbReference type="PANTHER" id="PTHR31321">
    <property type="entry name" value="ACYL-COA THIOESTER HYDROLASE YBHC-RELATED"/>
    <property type="match status" value="1"/>
</dbReference>
<evidence type="ECO:0000256" key="18">
    <source>
        <dbReference type="ARBA" id="ARBA00057335"/>
    </source>
</evidence>
<comment type="subcellular location">
    <subcellularLocation>
        <location evidence="1">Nucleus</location>
    </subcellularLocation>
    <subcellularLocation>
        <location evidence="2">Secreted</location>
        <location evidence="2">Cell wall</location>
    </subcellularLocation>
</comment>
<dbReference type="GO" id="GO:0042545">
    <property type="term" value="P:cell wall modification"/>
    <property type="evidence" value="ECO:0007669"/>
    <property type="project" value="UniProtKB-UniRule"/>
</dbReference>
<comment type="pathway">
    <text evidence="3 20">Glycan metabolism; pectin degradation; 2-dehydro-3-deoxy-D-gluconate from pectin: step 1/5.</text>
</comment>
<comment type="function">
    <text evidence="18">Acts in the modification of cell walls via demethylesterification of cell wall pectin.</text>
</comment>
<evidence type="ECO:0000256" key="3">
    <source>
        <dbReference type="ARBA" id="ARBA00005184"/>
    </source>
</evidence>
<dbReference type="GO" id="GO:0030599">
    <property type="term" value="F:pectinesterase activity"/>
    <property type="evidence" value="ECO:0007669"/>
    <property type="project" value="UniProtKB-UniRule"/>
</dbReference>
<evidence type="ECO:0000256" key="6">
    <source>
        <dbReference type="ARBA" id="ARBA00022491"/>
    </source>
</evidence>
<organism evidence="22 23">
    <name type="scientific">Saponaria officinalis</name>
    <name type="common">Common soapwort</name>
    <name type="synonym">Lychnis saponaria</name>
    <dbReference type="NCBI Taxonomy" id="3572"/>
    <lineage>
        <taxon>Eukaryota</taxon>
        <taxon>Viridiplantae</taxon>
        <taxon>Streptophyta</taxon>
        <taxon>Embryophyta</taxon>
        <taxon>Tracheophyta</taxon>
        <taxon>Spermatophyta</taxon>
        <taxon>Magnoliopsida</taxon>
        <taxon>eudicotyledons</taxon>
        <taxon>Gunneridae</taxon>
        <taxon>Pentapetalae</taxon>
        <taxon>Caryophyllales</taxon>
        <taxon>Caryophyllaceae</taxon>
        <taxon>Caryophylleae</taxon>
        <taxon>Saponaria</taxon>
    </lineage>
</organism>
<dbReference type="InterPro" id="IPR011050">
    <property type="entry name" value="Pectin_lyase_fold/virulence"/>
</dbReference>
<dbReference type="Proteomes" id="UP001443914">
    <property type="component" value="Unassembled WGS sequence"/>
</dbReference>
<protein>
    <recommendedName>
        <fullName evidence="5 20">Pectinesterase</fullName>
        <ecNumber evidence="5 20">3.1.1.11</ecNumber>
    </recommendedName>
</protein>
<feature type="chain" id="PRO_5043090269" description="Pectinesterase" evidence="20">
    <location>
        <begin position="26"/>
        <end position="541"/>
    </location>
</feature>
<comment type="similarity">
    <text evidence="4">Belongs to the pectinesterase family.</text>
</comment>
<evidence type="ECO:0000256" key="9">
    <source>
        <dbReference type="ARBA" id="ARBA00022729"/>
    </source>
</evidence>
<feature type="domain" description="OVATE" evidence="21">
    <location>
        <begin position="474"/>
        <end position="533"/>
    </location>
</feature>
<dbReference type="AlphaFoldDB" id="A0AAW1HYS2"/>
<evidence type="ECO:0000256" key="4">
    <source>
        <dbReference type="ARBA" id="ARBA00008891"/>
    </source>
</evidence>
<evidence type="ECO:0000256" key="15">
    <source>
        <dbReference type="ARBA" id="ARBA00023242"/>
    </source>
</evidence>
<comment type="caution">
    <text evidence="22">The sequence shown here is derived from an EMBL/GenBank/DDBJ whole genome shotgun (WGS) entry which is preliminary data.</text>
</comment>
<keyword evidence="6" id="KW-0678">Repressor</keyword>
<dbReference type="Pfam" id="PF04844">
    <property type="entry name" value="Ovate"/>
    <property type="match status" value="1"/>
</dbReference>
<dbReference type="FunFam" id="2.160.20.10:FF:000033">
    <property type="entry name" value="Pectinesterase"/>
    <property type="match status" value="1"/>
</dbReference>
<evidence type="ECO:0000256" key="2">
    <source>
        <dbReference type="ARBA" id="ARBA00004191"/>
    </source>
</evidence>
<proteinExistence type="inferred from homology"/>
<evidence type="ECO:0000256" key="1">
    <source>
        <dbReference type="ARBA" id="ARBA00004123"/>
    </source>
</evidence>
<dbReference type="InterPro" id="IPR033131">
    <property type="entry name" value="Pectinesterase_Asp_AS"/>
</dbReference>
<accession>A0AAW1HYS2</accession>
<keyword evidence="9 20" id="KW-0732">Signal</keyword>
<keyword evidence="11" id="KW-0805">Transcription regulation</keyword>
<dbReference type="GO" id="GO:0005634">
    <property type="term" value="C:nucleus"/>
    <property type="evidence" value="ECO:0007669"/>
    <property type="project" value="UniProtKB-SubCell"/>
</dbReference>
<dbReference type="PROSITE" id="PS51754">
    <property type="entry name" value="OVATE"/>
    <property type="match status" value="1"/>
</dbReference>
<dbReference type="PANTHER" id="PTHR31321:SF33">
    <property type="entry name" value="PECTINESTERASE 8-RELATED"/>
    <property type="match status" value="1"/>
</dbReference>
<keyword evidence="13" id="KW-0804">Transcription</keyword>
<name>A0AAW1HYS2_SAPOF</name>
<keyword evidence="12 20" id="KW-0063">Aspartyl esterase</keyword>
<evidence type="ECO:0000256" key="20">
    <source>
        <dbReference type="RuleBase" id="RU000589"/>
    </source>
</evidence>
<evidence type="ECO:0000256" key="10">
    <source>
        <dbReference type="ARBA" id="ARBA00022801"/>
    </source>
</evidence>
<keyword evidence="14" id="KW-0325">Glycoprotein</keyword>